<feature type="non-terminal residue" evidence="1">
    <location>
        <position position="60"/>
    </location>
</feature>
<evidence type="ECO:0000313" key="2">
    <source>
        <dbReference type="Proteomes" id="UP001341840"/>
    </source>
</evidence>
<gene>
    <name evidence="1" type="ORF">PIB30_102528</name>
</gene>
<sequence length="60" mass="6953">MKLRQGMSELDGAWWSSLRKWTLLESTLHCTESTLRALFGTEMSFEALRVDYGNLRVDSK</sequence>
<organism evidence="1 2">
    <name type="scientific">Stylosanthes scabra</name>
    <dbReference type="NCBI Taxonomy" id="79078"/>
    <lineage>
        <taxon>Eukaryota</taxon>
        <taxon>Viridiplantae</taxon>
        <taxon>Streptophyta</taxon>
        <taxon>Embryophyta</taxon>
        <taxon>Tracheophyta</taxon>
        <taxon>Spermatophyta</taxon>
        <taxon>Magnoliopsida</taxon>
        <taxon>eudicotyledons</taxon>
        <taxon>Gunneridae</taxon>
        <taxon>Pentapetalae</taxon>
        <taxon>rosids</taxon>
        <taxon>fabids</taxon>
        <taxon>Fabales</taxon>
        <taxon>Fabaceae</taxon>
        <taxon>Papilionoideae</taxon>
        <taxon>50 kb inversion clade</taxon>
        <taxon>dalbergioids sensu lato</taxon>
        <taxon>Dalbergieae</taxon>
        <taxon>Pterocarpus clade</taxon>
        <taxon>Stylosanthes</taxon>
    </lineage>
</organism>
<proteinExistence type="predicted"/>
<protein>
    <submittedName>
        <fullName evidence="1">Uncharacterized protein</fullName>
    </submittedName>
</protein>
<dbReference type="EMBL" id="JASCZI010154209">
    <property type="protein sequence ID" value="MED6177903.1"/>
    <property type="molecule type" value="Genomic_DNA"/>
</dbReference>
<keyword evidence="2" id="KW-1185">Reference proteome</keyword>
<name>A0ABU6W1H2_9FABA</name>
<accession>A0ABU6W1H2</accession>
<dbReference type="Proteomes" id="UP001341840">
    <property type="component" value="Unassembled WGS sequence"/>
</dbReference>
<evidence type="ECO:0000313" key="1">
    <source>
        <dbReference type="EMBL" id="MED6177903.1"/>
    </source>
</evidence>
<reference evidence="1 2" key="1">
    <citation type="journal article" date="2023" name="Plants (Basel)">
        <title>Bridging the Gap: Combining Genomics and Transcriptomics Approaches to Understand Stylosanthes scabra, an Orphan Legume from the Brazilian Caatinga.</title>
        <authorList>
            <person name="Ferreira-Neto J.R.C."/>
            <person name="da Silva M.D."/>
            <person name="Binneck E."/>
            <person name="de Melo N.F."/>
            <person name="da Silva R.H."/>
            <person name="de Melo A.L.T.M."/>
            <person name="Pandolfi V."/>
            <person name="Bustamante F.O."/>
            <person name="Brasileiro-Vidal A.C."/>
            <person name="Benko-Iseppon A.M."/>
        </authorList>
    </citation>
    <scope>NUCLEOTIDE SEQUENCE [LARGE SCALE GENOMIC DNA]</scope>
    <source>
        <tissue evidence="1">Leaves</tissue>
    </source>
</reference>
<comment type="caution">
    <text evidence="1">The sequence shown here is derived from an EMBL/GenBank/DDBJ whole genome shotgun (WGS) entry which is preliminary data.</text>
</comment>